<dbReference type="Proteomes" id="UP001154282">
    <property type="component" value="Unassembled WGS sequence"/>
</dbReference>
<dbReference type="PANTHER" id="PTHR34223">
    <property type="entry name" value="OS11G0201299 PROTEIN"/>
    <property type="match status" value="1"/>
</dbReference>
<dbReference type="Pfam" id="PF00646">
    <property type="entry name" value="F-box"/>
    <property type="match status" value="1"/>
</dbReference>
<dbReference type="SUPFAM" id="SSF81383">
    <property type="entry name" value="F-box domain"/>
    <property type="match status" value="1"/>
</dbReference>
<evidence type="ECO:0000313" key="4">
    <source>
        <dbReference type="Proteomes" id="UP001154282"/>
    </source>
</evidence>
<keyword evidence="4" id="KW-1185">Reference proteome</keyword>
<feature type="region of interest" description="Disordered" evidence="1">
    <location>
        <begin position="1"/>
        <end position="30"/>
    </location>
</feature>
<protein>
    <recommendedName>
        <fullName evidence="2">F-box domain-containing protein</fullName>
    </recommendedName>
</protein>
<dbReference type="Gene3D" id="1.20.1280.50">
    <property type="match status" value="1"/>
</dbReference>
<sequence length="231" mass="26473">MNKDGRSGKRHRDEQEEEVENRSAGSSTTDRLTHLPKHILYHILSFIDTKSSVQTCVLSLDWNRAWKHVPVLNFDRTSFHPAAKFDKLVSKVLSLRYDLKLRKVVYLSNHGRGKASRALQVVGYALSHHVQELTLDSINNQCRDFSVIFSDYCDDNEKTRKRNDDLKTLNLSCFKLERGFAACSGFPPNADHLEPAKMRFGFYGSRSFRQQLSLLAKFAHGSLLSERGSRK</sequence>
<dbReference type="InterPro" id="IPR036047">
    <property type="entry name" value="F-box-like_dom_sf"/>
</dbReference>
<reference evidence="3" key="1">
    <citation type="submission" date="2022-08" db="EMBL/GenBank/DDBJ databases">
        <authorList>
            <person name="Gutierrez-Valencia J."/>
        </authorList>
    </citation>
    <scope>NUCLEOTIDE SEQUENCE</scope>
</reference>
<dbReference type="PANTHER" id="PTHR34223:SF51">
    <property type="entry name" value="OS06G0556300 PROTEIN"/>
    <property type="match status" value="1"/>
</dbReference>
<feature type="compositionally biased region" description="Basic and acidic residues" evidence="1">
    <location>
        <begin position="1"/>
        <end position="14"/>
    </location>
</feature>
<feature type="domain" description="F-box" evidence="2">
    <location>
        <begin position="32"/>
        <end position="71"/>
    </location>
</feature>
<evidence type="ECO:0000256" key="1">
    <source>
        <dbReference type="SAM" id="MobiDB-lite"/>
    </source>
</evidence>
<dbReference type="InterPro" id="IPR053197">
    <property type="entry name" value="F-box_SCFL_complex_component"/>
</dbReference>
<name>A0AAV0QNQ1_9ROSI</name>
<gene>
    <name evidence="3" type="ORF">LITE_LOCUS44250</name>
</gene>
<proteinExistence type="predicted"/>
<evidence type="ECO:0000259" key="2">
    <source>
        <dbReference type="Pfam" id="PF00646"/>
    </source>
</evidence>
<comment type="caution">
    <text evidence="3">The sequence shown here is derived from an EMBL/GenBank/DDBJ whole genome shotgun (WGS) entry which is preliminary data.</text>
</comment>
<accession>A0AAV0QNQ1</accession>
<dbReference type="EMBL" id="CAMGYJ010000010">
    <property type="protein sequence ID" value="CAI0547142.1"/>
    <property type="molecule type" value="Genomic_DNA"/>
</dbReference>
<dbReference type="InterPro" id="IPR001810">
    <property type="entry name" value="F-box_dom"/>
</dbReference>
<dbReference type="AlphaFoldDB" id="A0AAV0QNQ1"/>
<organism evidence="3 4">
    <name type="scientific">Linum tenue</name>
    <dbReference type="NCBI Taxonomy" id="586396"/>
    <lineage>
        <taxon>Eukaryota</taxon>
        <taxon>Viridiplantae</taxon>
        <taxon>Streptophyta</taxon>
        <taxon>Embryophyta</taxon>
        <taxon>Tracheophyta</taxon>
        <taxon>Spermatophyta</taxon>
        <taxon>Magnoliopsida</taxon>
        <taxon>eudicotyledons</taxon>
        <taxon>Gunneridae</taxon>
        <taxon>Pentapetalae</taxon>
        <taxon>rosids</taxon>
        <taxon>fabids</taxon>
        <taxon>Malpighiales</taxon>
        <taxon>Linaceae</taxon>
        <taxon>Linum</taxon>
    </lineage>
</organism>
<evidence type="ECO:0000313" key="3">
    <source>
        <dbReference type="EMBL" id="CAI0547142.1"/>
    </source>
</evidence>